<feature type="compositionally biased region" description="Basic and acidic residues" evidence="1">
    <location>
        <begin position="9"/>
        <end position="18"/>
    </location>
</feature>
<organism evidence="2 3">
    <name type="scientific">Rhipicephalus microplus</name>
    <name type="common">Cattle tick</name>
    <name type="synonym">Boophilus microplus</name>
    <dbReference type="NCBI Taxonomy" id="6941"/>
    <lineage>
        <taxon>Eukaryota</taxon>
        <taxon>Metazoa</taxon>
        <taxon>Ecdysozoa</taxon>
        <taxon>Arthropoda</taxon>
        <taxon>Chelicerata</taxon>
        <taxon>Arachnida</taxon>
        <taxon>Acari</taxon>
        <taxon>Parasitiformes</taxon>
        <taxon>Ixodida</taxon>
        <taxon>Ixodoidea</taxon>
        <taxon>Ixodidae</taxon>
        <taxon>Rhipicephalinae</taxon>
        <taxon>Rhipicephalus</taxon>
        <taxon>Boophilus</taxon>
    </lineage>
</organism>
<dbReference type="AlphaFoldDB" id="A0A9J6D3C0"/>
<dbReference type="EMBL" id="JABSTU010000050">
    <property type="protein sequence ID" value="KAH8001169.1"/>
    <property type="molecule type" value="Genomic_DNA"/>
</dbReference>
<feature type="region of interest" description="Disordered" evidence="1">
    <location>
        <begin position="1"/>
        <end position="113"/>
    </location>
</feature>
<reference evidence="2" key="1">
    <citation type="journal article" date="2020" name="Cell">
        <title>Large-Scale Comparative Analyses of Tick Genomes Elucidate Their Genetic Diversity and Vector Capacities.</title>
        <authorList>
            <consortium name="Tick Genome and Microbiome Consortium (TIGMIC)"/>
            <person name="Jia N."/>
            <person name="Wang J."/>
            <person name="Shi W."/>
            <person name="Du L."/>
            <person name="Sun Y."/>
            <person name="Zhan W."/>
            <person name="Jiang J.F."/>
            <person name="Wang Q."/>
            <person name="Zhang B."/>
            <person name="Ji P."/>
            <person name="Bell-Sakyi L."/>
            <person name="Cui X.M."/>
            <person name="Yuan T.T."/>
            <person name="Jiang B.G."/>
            <person name="Yang W.F."/>
            <person name="Lam T.T."/>
            <person name="Chang Q.C."/>
            <person name="Ding S.J."/>
            <person name="Wang X.J."/>
            <person name="Zhu J.G."/>
            <person name="Ruan X.D."/>
            <person name="Zhao L."/>
            <person name="Wei J.T."/>
            <person name="Ye R.Z."/>
            <person name="Que T.C."/>
            <person name="Du C.H."/>
            <person name="Zhou Y.H."/>
            <person name="Cheng J.X."/>
            <person name="Dai P.F."/>
            <person name="Guo W.B."/>
            <person name="Han X.H."/>
            <person name="Huang E.J."/>
            <person name="Li L.F."/>
            <person name="Wei W."/>
            <person name="Gao Y.C."/>
            <person name="Liu J.Z."/>
            <person name="Shao H.Z."/>
            <person name="Wang X."/>
            <person name="Wang C.C."/>
            <person name="Yang T.C."/>
            <person name="Huo Q.B."/>
            <person name="Li W."/>
            <person name="Chen H.Y."/>
            <person name="Chen S.E."/>
            <person name="Zhou L.G."/>
            <person name="Ni X.B."/>
            <person name="Tian J.H."/>
            <person name="Sheng Y."/>
            <person name="Liu T."/>
            <person name="Pan Y.S."/>
            <person name="Xia L.Y."/>
            <person name="Li J."/>
            <person name="Zhao F."/>
            <person name="Cao W.C."/>
        </authorList>
    </citation>
    <scope>NUCLEOTIDE SEQUENCE</scope>
    <source>
        <strain evidence="2">Rmic-2018</strain>
    </source>
</reference>
<gene>
    <name evidence="2" type="ORF">HPB51_026320</name>
</gene>
<keyword evidence="3" id="KW-1185">Reference proteome</keyword>
<name>A0A9J6D3C0_RHIMP</name>
<proteinExistence type="predicted"/>
<evidence type="ECO:0000313" key="2">
    <source>
        <dbReference type="EMBL" id="KAH8001169.1"/>
    </source>
</evidence>
<comment type="caution">
    <text evidence="2">The sequence shown here is derived from an EMBL/GenBank/DDBJ whole genome shotgun (WGS) entry which is preliminary data.</text>
</comment>
<evidence type="ECO:0000256" key="1">
    <source>
        <dbReference type="SAM" id="MobiDB-lite"/>
    </source>
</evidence>
<dbReference type="Proteomes" id="UP000821866">
    <property type="component" value="Unassembled WGS sequence"/>
</dbReference>
<evidence type="ECO:0000313" key="3">
    <source>
        <dbReference type="Proteomes" id="UP000821866"/>
    </source>
</evidence>
<sequence length="227" mass="24051">MMDVAEAEEAARGTDEATKQAGPRDSLAPSCGEAPRRNAPADQEAQGDSAGSVNQPVAQVLPAALGVDTGKDDTSTLPEAVGDTSTSSVVTVKAPSQAPKVGEHKDSNDLPLKKRGVQAPTNVAADSKRPHPRPAMRVLKRPRLAPRNRQQRLCKDCSRLLHHVQTFQPIIPAATSSQSGSQQLHRTALPAMVRSSHGLDAKGERNATGLLSCRQNVPCISVECRQP</sequence>
<reference evidence="2" key="2">
    <citation type="submission" date="2021-09" db="EMBL/GenBank/DDBJ databases">
        <authorList>
            <person name="Jia N."/>
            <person name="Wang J."/>
            <person name="Shi W."/>
            <person name="Du L."/>
            <person name="Sun Y."/>
            <person name="Zhan W."/>
            <person name="Jiang J."/>
            <person name="Wang Q."/>
            <person name="Zhang B."/>
            <person name="Ji P."/>
            <person name="Sakyi L.B."/>
            <person name="Cui X."/>
            <person name="Yuan T."/>
            <person name="Jiang B."/>
            <person name="Yang W."/>
            <person name="Lam T.T.-Y."/>
            <person name="Chang Q."/>
            <person name="Ding S."/>
            <person name="Wang X."/>
            <person name="Zhu J."/>
            <person name="Ruan X."/>
            <person name="Zhao L."/>
            <person name="Wei J."/>
            <person name="Que T."/>
            <person name="Du C."/>
            <person name="Cheng J."/>
            <person name="Dai P."/>
            <person name="Han X."/>
            <person name="Huang E."/>
            <person name="Gao Y."/>
            <person name="Liu J."/>
            <person name="Shao H."/>
            <person name="Ye R."/>
            <person name="Li L."/>
            <person name="Wei W."/>
            <person name="Wang X."/>
            <person name="Wang C."/>
            <person name="Huo Q."/>
            <person name="Li W."/>
            <person name="Guo W."/>
            <person name="Chen H."/>
            <person name="Chen S."/>
            <person name="Zhou L."/>
            <person name="Zhou L."/>
            <person name="Ni X."/>
            <person name="Tian J."/>
            <person name="Zhou Y."/>
            <person name="Sheng Y."/>
            <person name="Liu T."/>
            <person name="Pan Y."/>
            <person name="Xia L."/>
            <person name="Li J."/>
            <person name="Zhao F."/>
            <person name="Cao W."/>
        </authorList>
    </citation>
    <scope>NUCLEOTIDE SEQUENCE</scope>
    <source>
        <strain evidence="2">Rmic-2018</strain>
        <tissue evidence="2">Larvae</tissue>
    </source>
</reference>
<feature type="compositionally biased region" description="Basic and acidic residues" evidence="1">
    <location>
        <begin position="101"/>
        <end position="112"/>
    </location>
</feature>
<accession>A0A9J6D3C0</accession>
<protein>
    <submittedName>
        <fullName evidence="2">Uncharacterized protein</fullName>
    </submittedName>
</protein>